<dbReference type="Proteomes" id="UP000198767">
    <property type="component" value="Unassembled WGS sequence"/>
</dbReference>
<accession>A0A1G5QQT4</accession>
<evidence type="ECO:0000256" key="1">
    <source>
        <dbReference type="SAM" id="SignalP"/>
    </source>
</evidence>
<name>A0A1G5QQT4_9RHOB</name>
<evidence type="ECO:0000313" key="2">
    <source>
        <dbReference type="EMBL" id="SCZ64117.1"/>
    </source>
</evidence>
<dbReference type="AlphaFoldDB" id="A0A1G5QQT4"/>
<dbReference type="RefSeq" id="WP_232716172.1">
    <property type="nucleotide sequence ID" value="NZ_CANLDO010000021.1"/>
</dbReference>
<dbReference type="NCBIfam" id="NF041384">
    <property type="entry name" value="YHS_seleno_dom"/>
    <property type="match status" value="1"/>
</dbReference>
<feature type="signal peptide" evidence="1">
    <location>
        <begin position="1"/>
        <end position="18"/>
    </location>
</feature>
<evidence type="ECO:0000313" key="3">
    <source>
        <dbReference type="Proteomes" id="UP000198767"/>
    </source>
</evidence>
<reference evidence="2 3" key="1">
    <citation type="submission" date="2016-10" db="EMBL/GenBank/DDBJ databases">
        <authorList>
            <person name="de Groot N.N."/>
        </authorList>
    </citation>
    <scope>NUCLEOTIDE SEQUENCE [LARGE SCALE GENOMIC DNA]</scope>
    <source>
        <strain evidence="2 3">U95</strain>
    </source>
</reference>
<protein>
    <recommendedName>
        <fullName evidence="4">YHS domain-containing protein</fullName>
    </recommendedName>
</protein>
<keyword evidence="3" id="KW-1185">Reference proteome</keyword>
<keyword evidence="1" id="KW-0732">Signal</keyword>
<evidence type="ECO:0008006" key="4">
    <source>
        <dbReference type="Google" id="ProtNLM"/>
    </source>
</evidence>
<sequence length="152" mass="17039">MRNSIIAFCLGLATSTMGAPVWAQADEMPVYSVQQGVAISGFDPVSFFYEDAPLLGQDAYTVMWKGVVWRFSSAENQQMFEANPRAFAPKYGGYCAYAMSQGNLMDGNPQHWEIVDGQLYLLFSPAVKDLWLKNRTALQELADDNWPEVIRP</sequence>
<gene>
    <name evidence="2" type="ORF">SAMN04488118_105190</name>
</gene>
<dbReference type="EMBL" id="FMWG01000005">
    <property type="protein sequence ID" value="SCZ64117.1"/>
    <property type="molecule type" value="Genomic_DNA"/>
</dbReference>
<proteinExistence type="predicted"/>
<feature type="chain" id="PRO_5011683237" description="YHS domain-containing protein" evidence="1">
    <location>
        <begin position="19"/>
        <end position="152"/>
    </location>
</feature>
<organism evidence="2 3">
    <name type="scientific">Epibacterium ulvae</name>
    <dbReference type="NCBI Taxonomy" id="1156985"/>
    <lineage>
        <taxon>Bacteria</taxon>
        <taxon>Pseudomonadati</taxon>
        <taxon>Pseudomonadota</taxon>
        <taxon>Alphaproteobacteria</taxon>
        <taxon>Rhodobacterales</taxon>
        <taxon>Roseobacteraceae</taxon>
        <taxon>Epibacterium</taxon>
    </lineage>
</organism>
<dbReference type="STRING" id="1156985.SAMN04488118_105190"/>